<organism evidence="7 8">
    <name type="scientific">Hyphopichia burtonii NRRL Y-1933</name>
    <dbReference type="NCBI Taxonomy" id="984485"/>
    <lineage>
        <taxon>Eukaryota</taxon>
        <taxon>Fungi</taxon>
        <taxon>Dikarya</taxon>
        <taxon>Ascomycota</taxon>
        <taxon>Saccharomycotina</taxon>
        <taxon>Pichiomycetes</taxon>
        <taxon>Debaryomycetaceae</taxon>
        <taxon>Hyphopichia</taxon>
    </lineage>
</organism>
<dbReference type="STRING" id="984485.A0A1E4RG02"/>
<dbReference type="InterPro" id="IPR030378">
    <property type="entry name" value="G_CP_dom"/>
</dbReference>
<evidence type="ECO:0000259" key="6">
    <source>
        <dbReference type="PROSITE" id="PS51721"/>
    </source>
</evidence>
<keyword evidence="4" id="KW-0809">Transit peptide</keyword>
<protein>
    <recommendedName>
        <fullName evidence="3">Genetic interactor of prohibitins 3, mitochondrial</fullName>
    </recommendedName>
    <alternativeName>
        <fullName evidence="5">Found in mitochondrial proteome protein 38</fullName>
    </alternativeName>
</protein>
<comment type="subcellular location">
    <subcellularLocation>
        <location evidence="2">Mitochondrion</location>
    </subcellularLocation>
</comment>
<evidence type="ECO:0000256" key="5">
    <source>
        <dbReference type="ARBA" id="ARBA00031834"/>
    </source>
</evidence>
<dbReference type="OrthoDB" id="1696305at2759"/>
<dbReference type="AlphaFoldDB" id="A0A1E4RG02"/>
<dbReference type="GO" id="GO:0005525">
    <property type="term" value="F:GTP binding"/>
    <property type="evidence" value="ECO:0007669"/>
    <property type="project" value="InterPro"/>
</dbReference>
<accession>A0A1E4RG02</accession>
<dbReference type="GeneID" id="30994377"/>
<evidence type="ECO:0000256" key="1">
    <source>
        <dbReference type="ARBA" id="ARBA00003269"/>
    </source>
</evidence>
<dbReference type="SUPFAM" id="SSF52540">
    <property type="entry name" value="P-loop containing nucleoside triphosphate hydrolases"/>
    <property type="match status" value="1"/>
</dbReference>
<dbReference type="Gene3D" id="3.40.50.300">
    <property type="entry name" value="P-loop containing nucleotide triphosphate hydrolases"/>
    <property type="match status" value="1"/>
</dbReference>
<proteinExistence type="predicted"/>
<sequence length="571" mass="66459">MIKTFLQRRYSHILSSLLLNNLFPTCKSCGIKLQHEFKDKPGYYRPPSLKNKIKKEDLVFNKYMSELSSEDQKLMTNSNETNVIDYSDVVRKEKMENHRDKMNNLSCIRCRDANYQSSYQGFKNREDYPIESIDAILNQIPPNGNLVFIINAQDFPMSFNKEIFKYRNSNQIKFIITKNDLLFPTKQLLDRYGLIFYRDYLYRSYKIPLENIHVMSGLNDWNIKQLTNFLPNESYLIGHVNSGKSTIIQSLLFAKEMEKKQLKNSKLERKLQKLQDISINSYKSYRLMKKSTKLIKSDIGPASSYMPGFTRGCIPYQLSNRLTIYDVPGFVNNPTFGHGIYDLIDPKLIKNINKGVKVYNLGIYKSHYDTIRNDQVYTIGGLFLLKAPTDHTMIQIRNCINFNSTIFKDLAKTWDILSNLESNPSLTNKFLFEPSKIPHYNKFIIPPFHGSIDLVFKNLGHINLKATGAKTPDPLIIYLPSNMEVIVRQPITNFIMKTLSGRDVNGNPLRKENWVKKSIIELKRYTGSNFTSKLIPTSNQKPNQSDLDFVKSYITYLNGNYDEDYMKNWID</sequence>
<evidence type="ECO:0000313" key="7">
    <source>
        <dbReference type="EMBL" id="ODV66194.1"/>
    </source>
</evidence>
<dbReference type="PANTHER" id="PTHR46434:SF1">
    <property type="entry name" value="GENETIC INTERACTOR OF PROHIBITINS 3, MITOCHONDRIAL"/>
    <property type="match status" value="1"/>
</dbReference>
<evidence type="ECO:0000313" key="8">
    <source>
        <dbReference type="Proteomes" id="UP000095085"/>
    </source>
</evidence>
<reference evidence="8" key="1">
    <citation type="submission" date="2016-05" db="EMBL/GenBank/DDBJ databases">
        <title>Comparative genomics of biotechnologically important yeasts.</title>
        <authorList>
            <consortium name="DOE Joint Genome Institute"/>
            <person name="Riley R."/>
            <person name="Haridas S."/>
            <person name="Wolfe K.H."/>
            <person name="Lopes M.R."/>
            <person name="Hittinger C.T."/>
            <person name="Goker M."/>
            <person name="Salamov A."/>
            <person name="Wisecaver J."/>
            <person name="Long T.M."/>
            <person name="Aerts A.L."/>
            <person name="Barry K."/>
            <person name="Choi C."/>
            <person name="Clum A."/>
            <person name="Coughlan A.Y."/>
            <person name="Deshpande S."/>
            <person name="Douglass A.P."/>
            <person name="Hanson S.J."/>
            <person name="Klenk H.-P."/>
            <person name="Labutti K."/>
            <person name="Lapidus A."/>
            <person name="Lindquist E."/>
            <person name="Lipzen A."/>
            <person name="Meier-Kolthoff J.P."/>
            <person name="Ohm R.A."/>
            <person name="Otillar R.P."/>
            <person name="Pangilinan J."/>
            <person name="Peng Y."/>
            <person name="Rokas A."/>
            <person name="Rosa C.A."/>
            <person name="Scheuner C."/>
            <person name="Sibirny A.A."/>
            <person name="Slot J.C."/>
            <person name="Stielow J.B."/>
            <person name="Sun H."/>
            <person name="Kurtzman C.P."/>
            <person name="Blackwell M."/>
            <person name="Grigoriev I.V."/>
            <person name="Jeffries T.W."/>
        </authorList>
    </citation>
    <scope>NUCLEOTIDE SEQUENCE [LARGE SCALE GENOMIC DNA]</scope>
    <source>
        <strain evidence="8">NRRL Y-1933</strain>
    </source>
</reference>
<evidence type="ECO:0000256" key="4">
    <source>
        <dbReference type="ARBA" id="ARBA00022946"/>
    </source>
</evidence>
<evidence type="ECO:0000256" key="3">
    <source>
        <dbReference type="ARBA" id="ARBA00018901"/>
    </source>
</evidence>
<name>A0A1E4RG02_9ASCO</name>
<dbReference type="RefSeq" id="XP_020075261.1">
    <property type="nucleotide sequence ID" value="XM_020219827.1"/>
</dbReference>
<gene>
    <name evidence="7" type="ORF">HYPBUDRAFT_142551</name>
</gene>
<dbReference type="PROSITE" id="PS51721">
    <property type="entry name" value="G_CP"/>
    <property type="match status" value="1"/>
</dbReference>
<comment type="function">
    <text evidence="1">May be involved in the mitochondrial lipid metabolism.</text>
</comment>
<dbReference type="Proteomes" id="UP000095085">
    <property type="component" value="Unassembled WGS sequence"/>
</dbReference>
<dbReference type="GO" id="GO:0005739">
    <property type="term" value="C:mitochondrion"/>
    <property type="evidence" value="ECO:0007669"/>
    <property type="project" value="UniProtKB-SubCell"/>
</dbReference>
<feature type="domain" description="CP-type G" evidence="6">
    <location>
        <begin position="130"/>
        <end position="333"/>
    </location>
</feature>
<keyword evidence="8" id="KW-1185">Reference proteome</keyword>
<dbReference type="PANTHER" id="PTHR46434">
    <property type="entry name" value="GENETIC INTERACTOR OF PROHIBITINS 3, MITOCHONDRIAL"/>
    <property type="match status" value="1"/>
</dbReference>
<dbReference type="InterPro" id="IPR027417">
    <property type="entry name" value="P-loop_NTPase"/>
</dbReference>
<dbReference type="InterPro" id="IPR050896">
    <property type="entry name" value="Mito_lipid_metab_GTPase"/>
</dbReference>
<dbReference type="EMBL" id="KV454543">
    <property type="protein sequence ID" value="ODV66194.1"/>
    <property type="molecule type" value="Genomic_DNA"/>
</dbReference>
<evidence type="ECO:0000256" key="2">
    <source>
        <dbReference type="ARBA" id="ARBA00004173"/>
    </source>
</evidence>